<protein>
    <recommendedName>
        <fullName evidence="6">Epidermal growth factor receptor-like transmembrane-juxtamembrane segment domain-containing protein</fullName>
    </recommendedName>
</protein>
<dbReference type="InterPro" id="IPR049328">
    <property type="entry name" value="TM_ErbB1"/>
</dbReference>
<organism evidence="7 8">
    <name type="scientific">Coprinopsis cinerea (strain Okayama-7 / 130 / ATCC MYA-4618 / FGSC 9003)</name>
    <name type="common">Inky cap fungus</name>
    <name type="synonym">Hormographiella aspergillata</name>
    <dbReference type="NCBI Taxonomy" id="240176"/>
    <lineage>
        <taxon>Eukaryota</taxon>
        <taxon>Fungi</taxon>
        <taxon>Dikarya</taxon>
        <taxon>Basidiomycota</taxon>
        <taxon>Agaricomycotina</taxon>
        <taxon>Agaricomycetes</taxon>
        <taxon>Agaricomycetidae</taxon>
        <taxon>Agaricales</taxon>
        <taxon>Agaricineae</taxon>
        <taxon>Psathyrellaceae</taxon>
        <taxon>Coprinopsis</taxon>
    </lineage>
</organism>
<dbReference type="eggNOG" id="ENOG502SDYH">
    <property type="taxonomic scope" value="Eukaryota"/>
</dbReference>
<dbReference type="Gene3D" id="1.20.5.510">
    <property type="entry name" value="Single helix bin"/>
    <property type="match status" value="1"/>
</dbReference>
<keyword evidence="5" id="KW-1133">Transmembrane helix</keyword>
<sequence length="327" mass="34861">MSGTAICVSQSHWAFNSRNQSPCTVASQLGGACVGGDFRLPPLDETYVYLGPPRTAATPCRCSSVYYAMLSACADCQDRNFISWSRYNANCSEVYVQTLFPLASQCPTGLIWIFQQMEEDIFNVTRAQSARGPESVGVGQPTSRPSDASGDDDGKTNVGAIAGGVIGGVVFLALLGLLIFWLIRRKRNSKIPPSSMYTPQPYSPPPPVYSPPPEQAMAQNQYADGSNFSASIPVPKVYDPNDPSTWPTQQNFSPQNTGSHAGSPPPPQFPNSYPHNGSFVATNHTGQSGSTNYGPQPSQVYSGYAQPSQTGGSQGAPPGRYTGVAEL</sequence>
<keyword evidence="3" id="KW-0067">ATP-binding</keyword>
<evidence type="ECO:0000256" key="3">
    <source>
        <dbReference type="ARBA" id="ARBA00022840"/>
    </source>
</evidence>
<name>A8NEL4_COPC7</name>
<dbReference type="GO" id="GO:0005524">
    <property type="term" value="F:ATP binding"/>
    <property type="evidence" value="ECO:0007669"/>
    <property type="project" value="UniProtKB-KW"/>
</dbReference>
<feature type="region of interest" description="Disordered" evidence="4">
    <location>
        <begin position="132"/>
        <end position="155"/>
    </location>
</feature>
<dbReference type="VEuPathDB" id="FungiDB:CC1G_01126"/>
<keyword evidence="5" id="KW-0472">Membrane</keyword>
<dbReference type="EMBL" id="AACS02000002">
    <property type="protein sequence ID" value="EAU88753.2"/>
    <property type="molecule type" value="Genomic_DNA"/>
</dbReference>
<dbReference type="HOGENOM" id="CLU_053888_2_0_1"/>
<evidence type="ECO:0000313" key="7">
    <source>
        <dbReference type="EMBL" id="EAU88753.2"/>
    </source>
</evidence>
<dbReference type="KEGG" id="cci:CC1G_01126"/>
<evidence type="ECO:0000313" key="8">
    <source>
        <dbReference type="Proteomes" id="UP000001861"/>
    </source>
</evidence>
<feature type="domain" description="Epidermal growth factor receptor-like transmembrane-juxtamembrane segment" evidence="6">
    <location>
        <begin position="161"/>
        <end position="187"/>
    </location>
</feature>
<keyword evidence="2" id="KW-0547">Nucleotide-binding</keyword>
<reference evidence="7 8" key="1">
    <citation type="journal article" date="2010" name="Proc. Natl. Acad. Sci. U.S.A.">
        <title>Insights into evolution of multicellular fungi from the assembled chromosomes of the mushroom Coprinopsis cinerea (Coprinus cinereus).</title>
        <authorList>
            <person name="Stajich J.E."/>
            <person name="Wilke S.K."/>
            <person name="Ahren D."/>
            <person name="Au C.H."/>
            <person name="Birren B.W."/>
            <person name="Borodovsky M."/>
            <person name="Burns C."/>
            <person name="Canback B."/>
            <person name="Casselton L.A."/>
            <person name="Cheng C.K."/>
            <person name="Deng J."/>
            <person name="Dietrich F.S."/>
            <person name="Fargo D.C."/>
            <person name="Farman M.L."/>
            <person name="Gathman A.C."/>
            <person name="Goldberg J."/>
            <person name="Guigo R."/>
            <person name="Hoegger P.J."/>
            <person name="Hooker J.B."/>
            <person name="Huggins A."/>
            <person name="James T.Y."/>
            <person name="Kamada T."/>
            <person name="Kilaru S."/>
            <person name="Kodira C."/>
            <person name="Kues U."/>
            <person name="Kupfer D."/>
            <person name="Kwan H.S."/>
            <person name="Lomsadze A."/>
            <person name="Li W."/>
            <person name="Lilly W.W."/>
            <person name="Ma L.J."/>
            <person name="Mackey A.J."/>
            <person name="Manning G."/>
            <person name="Martin F."/>
            <person name="Muraguchi H."/>
            <person name="Natvig D.O."/>
            <person name="Palmerini H."/>
            <person name="Ramesh M.A."/>
            <person name="Rehmeyer C.J."/>
            <person name="Roe B.A."/>
            <person name="Shenoy N."/>
            <person name="Stanke M."/>
            <person name="Ter-Hovhannisyan V."/>
            <person name="Tunlid A."/>
            <person name="Velagapudi R."/>
            <person name="Vision T.J."/>
            <person name="Zeng Q."/>
            <person name="Zolan M.E."/>
            <person name="Pukkila P.J."/>
        </authorList>
    </citation>
    <scope>NUCLEOTIDE SEQUENCE [LARGE SCALE GENOMIC DNA]</scope>
    <source>
        <strain evidence="8">Okayama-7 / 130 / ATCC MYA-4618 / FGSC 9003</strain>
    </source>
</reference>
<feature type="compositionally biased region" description="Polar residues" evidence="4">
    <location>
        <begin position="242"/>
        <end position="260"/>
    </location>
</feature>
<accession>A8NEL4</accession>
<evidence type="ECO:0000256" key="2">
    <source>
        <dbReference type="ARBA" id="ARBA00022741"/>
    </source>
</evidence>
<feature type="transmembrane region" description="Helical" evidence="5">
    <location>
        <begin position="158"/>
        <end position="183"/>
    </location>
</feature>
<keyword evidence="1" id="KW-0597">Phosphoprotein</keyword>
<evidence type="ECO:0000256" key="5">
    <source>
        <dbReference type="SAM" id="Phobius"/>
    </source>
</evidence>
<dbReference type="InParanoid" id="A8NEL4"/>
<gene>
    <name evidence="7" type="ORF">CC1G_01126</name>
</gene>
<feature type="compositionally biased region" description="Polar residues" evidence="4">
    <location>
        <begin position="217"/>
        <end position="230"/>
    </location>
</feature>
<keyword evidence="8" id="KW-1185">Reference proteome</keyword>
<dbReference type="AlphaFoldDB" id="A8NEL4"/>
<comment type="caution">
    <text evidence="7">The sequence shown here is derived from an EMBL/GenBank/DDBJ whole genome shotgun (WGS) entry which is preliminary data.</text>
</comment>
<feature type="region of interest" description="Disordered" evidence="4">
    <location>
        <begin position="192"/>
        <end position="327"/>
    </location>
</feature>
<feature type="compositionally biased region" description="Polar residues" evidence="4">
    <location>
        <begin position="279"/>
        <end position="311"/>
    </location>
</feature>
<dbReference type="GeneID" id="6009555"/>
<dbReference type="Proteomes" id="UP000001861">
    <property type="component" value="Unassembled WGS sequence"/>
</dbReference>
<feature type="compositionally biased region" description="Pro residues" evidence="4">
    <location>
        <begin position="201"/>
        <end position="214"/>
    </location>
</feature>
<dbReference type="RefSeq" id="XP_001833064.2">
    <property type="nucleotide sequence ID" value="XM_001833012.2"/>
</dbReference>
<dbReference type="Pfam" id="PF21314">
    <property type="entry name" value="TM_ErbB1"/>
    <property type="match status" value="1"/>
</dbReference>
<evidence type="ECO:0000256" key="4">
    <source>
        <dbReference type="SAM" id="MobiDB-lite"/>
    </source>
</evidence>
<dbReference type="OMA" id="WINWTIY"/>
<proteinExistence type="predicted"/>
<evidence type="ECO:0000256" key="1">
    <source>
        <dbReference type="ARBA" id="ARBA00022553"/>
    </source>
</evidence>
<keyword evidence="5" id="KW-0812">Transmembrane</keyword>
<evidence type="ECO:0000259" key="6">
    <source>
        <dbReference type="Pfam" id="PF21314"/>
    </source>
</evidence>
<dbReference type="OrthoDB" id="2576311at2759"/>